<sequence>MLRLRHILSIVFGFTLLLAFSTSPAGSDIRSNTLVELNTEWVARRKRYSRNYSAYSYGKFIRTNFSLLQYSLYQFASLLNHHNILQACWLPPAQQREFQAKTRRAPSSFLNSHLPAYGTDPDDNL</sequence>
<comment type="caution">
    <text evidence="2">The sequence shown here is derived from an EMBL/GenBank/DDBJ whole genome shotgun (WGS) entry which is preliminary data.</text>
</comment>
<feature type="region of interest" description="Disordered" evidence="1">
    <location>
        <begin position="101"/>
        <end position="125"/>
    </location>
</feature>
<keyword evidence="3" id="KW-1185">Reference proteome</keyword>
<accession>A0A6L9EEP2</accession>
<protein>
    <submittedName>
        <fullName evidence="2">Uncharacterized protein</fullName>
    </submittedName>
</protein>
<dbReference type="Proteomes" id="UP000475249">
    <property type="component" value="Unassembled WGS sequence"/>
</dbReference>
<name>A0A6L9EEP2_9FLAO</name>
<dbReference type="AlphaFoldDB" id="A0A6L9EEP2"/>
<evidence type="ECO:0000313" key="3">
    <source>
        <dbReference type="Proteomes" id="UP000475249"/>
    </source>
</evidence>
<reference evidence="2 3" key="1">
    <citation type="submission" date="2020-01" db="EMBL/GenBank/DDBJ databases">
        <title>Bacteria diversity of Porities sp.</title>
        <authorList>
            <person name="Wang G."/>
        </authorList>
    </citation>
    <scope>NUCLEOTIDE SEQUENCE [LARGE SCALE GENOMIC DNA]</scope>
    <source>
        <strain evidence="2 3">R33</strain>
    </source>
</reference>
<dbReference type="RefSeq" id="WP_161436026.1">
    <property type="nucleotide sequence ID" value="NZ_WXYO01000006.1"/>
</dbReference>
<dbReference type="EMBL" id="WXYO01000006">
    <property type="protein sequence ID" value="NAS12978.1"/>
    <property type="molecule type" value="Genomic_DNA"/>
</dbReference>
<evidence type="ECO:0000313" key="2">
    <source>
        <dbReference type="EMBL" id="NAS12978.1"/>
    </source>
</evidence>
<organism evidence="2 3">
    <name type="scientific">Poritiphilus flavus</name>
    <dbReference type="NCBI Taxonomy" id="2697053"/>
    <lineage>
        <taxon>Bacteria</taxon>
        <taxon>Pseudomonadati</taxon>
        <taxon>Bacteroidota</taxon>
        <taxon>Flavobacteriia</taxon>
        <taxon>Flavobacteriales</taxon>
        <taxon>Flavobacteriaceae</taxon>
        <taxon>Poritiphilus</taxon>
    </lineage>
</organism>
<gene>
    <name evidence="2" type="ORF">GTQ38_13255</name>
</gene>
<evidence type="ECO:0000256" key="1">
    <source>
        <dbReference type="SAM" id="MobiDB-lite"/>
    </source>
</evidence>
<proteinExistence type="predicted"/>